<dbReference type="Gene3D" id="2.70.98.70">
    <property type="match status" value="1"/>
</dbReference>
<comment type="caution">
    <text evidence="3">The sequence shown here is derived from an EMBL/GenBank/DDBJ whole genome shotgun (WGS) entry which is preliminary data.</text>
</comment>
<evidence type="ECO:0000259" key="2">
    <source>
        <dbReference type="Pfam" id="PF07940"/>
    </source>
</evidence>
<accession>A0A7W6EDV5</accession>
<feature type="domain" description="Heparinase II/III-like C-terminal" evidence="2">
    <location>
        <begin position="313"/>
        <end position="549"/>
    </location>
</feature>
<sequence length="564" mass="62296">MTAGFVDEPRLAGLMLRETGRRMRSALRAAAWPSLRLLPAGVPEPVAVPADLRRADAAAARAFYVGHLWLANHLVHLGGQSPFLVTDAPDAWIAELNSFEWLRHFTESGDALSSEHARTLVADWLRLKRRQLPRLAFDHDVAARRVIAWYSHAPILLQRADEAFARRFARALDDEVRRLKRTANAAPDGLPRLRVRMAVAFAAVAQPGRTCGARAAARALGEELDRQIHPDGGHISRNPATLVAVLADLLPLRQFFANQNKPVPRAVFGAIDRMLPALRFFRHGDGALALFNGAGVPDHHLTAALLRYDETLGEPISQMRQSGYQRLAAGRTILITDTGLPPAPEVSSDAHAGTLAFEFSAGGRRMIVNCGAPARLDAGWRRLSRATAAHSTLTLNDHSSSRFSRSERLDRFLGGPLMPGPTRVPTTREEIGEGQILTAAHDGYRQGFGFVHERQLFLSRDGGRIDGVDRLFHAAGRSQRLASEEPMGMLRFHLHPDVSARDTGDGIRLQHGDEVWWFGSEGEAKLEDSIFFADGAGARRTRQITVAFDCLEYRELGWRFEREG</sequence>
<dbReference type="AlphaFoldDB" id="A0A7W6EDV5"/>
<proteinExistence type="predicted"/>
<gene>
    <name evidence="3" type="ORF">GGR04_001363</name>
</gene>
<comment type="subcellular location">
    <subcellularLocation>
        <location evidence="1">Cell envelope</location>
    </subcellularLocation>
</comment>
<organism evidence="3 4">
    <name type="scientific">Aureimonas pseudogalii</name>
    <dbReference type="NCBI Taxonomy" id="1744844"/>
    <lineage>
        <taxon>Bacteria</taxon>
        <taxon>Pseudomonadati</taxon>
        <taxon>Pseudomonadota</taxon>
        <taxon>Alphaproteobacteria</taxon>
        <taxon>Hyphomicrobiales</taxon>
        <taxon>Aurantimonadaceae</taxon>
        <taxon>Aureimonas</taxon>
    </lineage>
</organism>
<reference evidence="3 4" key="1">
    <citation type="submission" date="2020-08" db="EMBL/GenBank/DDBJ databases">
        <title>Genomic Encyclopedia of Type Strains, Phase IV (KMG-IV): sequencing the most valuable type-strain genomes for metagenomic binning, comparative biology and taxonomic classification.</title>
        <authorList>
            <person name="Goeker M."/>
        </authorList>
    </citation>
    <scope>NUCLEOTIDE SEQUENCE [LARGE SCALE GENOMIC DNA]</scope>
    <source>
        <strain evidence="3 4">DSM 102238</strain>
    </source>
</reference>
<dbReference type="RefSeq" id="WP_183199084.1">
    <property type="nucleotide sequence ID" value="NZ_JACIEK010000002.1"/>
</dbReference>
<dbReference type="InterPro" id="IPR008929">
    <property type="entry name" value="Chondroitin_lyas"/>
</dbReference>
<dbReference type="Gene3D" id="1.50.10.100">
    <property type="entry name" value="Chondroitin AC/alginate lyase"/>
    <property type="match status" value="1"/>
</dbReference>
<protein>
    <submittedName>
        <fullName evidence="3">Putative heparinase superfamily protein</fullName>
    </submittedName>
</protein>
<evidence type="ECO:0000256" key="1">
    <source>
        <dbReference type="ARBA" id="ARBA00004196"/>
    </source>
</evidence>
<dbReference type="InterPro" id="IPR012480">
    <property type="entry name" value="Hepar_II_III_C"/>
</dbReference>
<evidence type="ECO:0000313" key="3">
    <source>
        <dbReference type="EMBL" id="MBB3997527.1"/>
    </source>
</evidence>
<dbReference type="GO" id="GO:0016829">
    <property type="term" value="F:lyase activity"/>
    <property type="evidence" value="ECO:0007669"/>
    <property type="project" value="InterPro"/>
</dbReference>
<dbReference type="EMBL" id="JACIEK010000002">
    <property type="protein sequence ID" value="MBB3997527.1"/>
    <property type="molecule type" value="Genomic_DNA"/>
</dbReference>
<dbReference type="Proteomes" id="UP000542776">
    <property type="component" value="Unassembled WGS sequence"/>
</dbReference>
<keyword evidence="4" id="KW-1185">Reference proteome</keyword>
<evidence type="ECO:0000313" key="4">
    <source>
        <dbReference type="Proteomes" id="UP000542776"/>
    </source>
</evidence>
<dbReference type="Pfam" id="PF07940">
    <property type="entry name" value="Hepar_II_III_C"/>
    <property type="match status" value="1"/>
</dbReference>
<dbReference type="GO" id="GO:0030313">
    <property type="term" value="C:cell envelope"/>
    <property type="evidence" value="ECO:0007669"/>
    <property type="project" value="UniProtKB-SubCell"/>
</dbReference>
<name>A0A7W6EDV5_9HYPH</name>